<gene>
    <name evidence="2" type="ORF">NB037_17845</name>
</gene>
<dbReference type="Proteomes" id="UP001155240">
    <property type="component" value="Unassembled WGS sequence"/>
</dbReference>
<dbReference type="GO" id="GO:0005975">
    <property type="term" value="P:carbohydrate metabolic process"/>
    <property type="evidence" value="ECO:0007669"/>
    <property type="project" value="UniProtKB-ARBA"/>
</dbReference>
<protein>
    <recommendedName>
        <fullName evidence="4">Bacterial Ig domain-containing protein</fullName>
    </recommendedName>
</protein>
<keyword evidence="1" id="KW-0732">Signal</keyword>
<evidence type="ECO:0008006" key="4">
    <source>
        <dbReference type="Google" id="ProtNLM"/>
    </source>
</evidence>
<evidence type="ECO:0000313" key="3">
    <source>
        <dbReference type="Proteomes" id="UP001155240"/>
    </source>
</evidence>
<feature type="signal peptide" evidence="1">
    <location>
        <begin position="1"/>
        <end position="36"/>
    </location>
</feature>
<sequence length="211" mass="20080">MTRVRRSRMRGARRPALLAALVAVVVGALAPAAAAAAPLAVSSPASGSVIPGGPTVVSGTGTAGNEIQVGVRGGGDPLCITTVAADDTWSCTAALADGPTVLTAVELLAAGGTTTATAELAVLSPPVIGSVDGSATSAGSVRGTAYPGASVAVTTDGGASCVARAVGPGAWFCQLAPTPAPGSYRVTATQTASFAGGAVSRPSAAVTLVVD</sequence>
<dbReference type="Gene3D" id="2.60.40.10">
    <property type="entry name" value="Immunoglobulins"/>
    <property type="match status" value="2"/>
</dbReference>
<name>A0A9X2E2E0_9MICO</name>
<evidence type="ECO:0000313" key="2">
    <source>
        <dbReference type="EMBL" id="MCM6764283.1"/>
    </source>
</evidence>
<dbReference type="AlphaFoldDB" id="A0A9X2E2E0"/>
<reference evidence="2" key="1">
    <citation type="submission" date="2022-06" db="EMBL/GenBank/DDBJ databases">
        <title>Whole genome shotgun sequencing (WGS) of Rathayibacter sp. ZW T2_19, isolated from stored onions (Allium cepa).</title>
        <authorList>
            <person name="Stoll D.A."/>
            <person name="Huch M."/>
        </authorList>
    </citation>
    <scope>NUCLEOTIDE SEQUENCE</scope>
    <source>
        <strain evidence="2">ZW T2_19</strain>
    </source>
</reference>
<keyword evidence="3" id="KW-1185">Reference proteome</keyword>
<comment type="caution">
    <text evidence="2">The sequence shown here is derived from an EMBL/GenBank/DDBJ whole genome shotgun (WGS) entry which is preliminary data.</text>
</comment>
<feature type="non-terminal residue" evidence="2">
    <location>
        <position position="211"/>
    </location>
</feature>
<evidence type="ECO:0000256" key="1">
    <source>
        <dbReference type="SAM" id="SignalP"/>
    </source>
</evidence>
<dbReference type="EMBL" id="JAMRYM010000131">
    <property type="protein sequence ID" value="MCM6764283.1"/>
    <property type="molecule type" value="Genomic_DNA"/>
</dbReference>
<feature type="chain" id="PRO_5040813189" description="Bacterial Ig domain-containing protein" evidence="1">
    <location>
        <begin position="37"/>
        <end position="211"/>
    </location>
</feature>
<accession>A0A9X2E2E0</accession>
<organism evidence="2 3">
    <name type="scientific">Rathayibacter rubneri</name>
    <dbReference type="NCBI Taxonomy" id="2950106"/>
    <lineage>
        <taxon>Bacteria</taxon>
        <taxon>Bacillati</taxon>
        <taxon>Actinomycetota</taxon>
        <taxon>Actinomycetes</taxon>
        <taxon>Micrococcales</taxon>
        <taxon>Microbacteriaceae</taxon>
        <taxon>Rathayibacter</taxon>
    </lineage>
</organism>
<proteinExistence type="predicted"/>
<dbReference type="InterPro" id="IPR013783">
    <property type="entry name" value="Ig-like_fold"/>
</dbReference>